<dbReference type="Proteomes" id="UP000285084">
    <property type="component" value="Unassembled WGS sequence"/>
</dbReference>
<dbReference type="VEuPathDB" id="FungiDB:FOXG_15583"/>
<evidence type="ECO:0000313" key="2">
    <source>
        <dbReference type="EMBL" id="RKK65522.1"/>
    </source>
</evidence>
<comment type="caution">
    <text evidence="2">The sequence shown here is derived from an EMBL/GenBank/DDBJ whole genome shotgun (WGS) entry which is preliminary data.</text>
</comment>
<name>A0A420MBZ4_FUSOX</name>
<proteinExistence type="predicted"/>
<evidence type="ECO:0000313" key="3">
    <source>
        <dbReference type="Proteomes" id="UP000285084"/>
    </source>
</evidence>
<dbReference type="EMBL" id="MRCX01000406">
    <property type="protein sequence ID" value="RKK65522.1"/>
    <property type="molecule type" value="Genomic_DNA"/>
</dbReference>
<evidence type="ECO:0000256" key="1">
    <source>
        <dbReference type="SAM" id="MobiDB-lite"/>
    </source>
</evidence>
<organism evidence="2 3">
    <name type="scientific">Fusarium oxysporum</name>
    <name type="common">Fusarium vascular wilt</name>
    <dbReference type="NCBI Taxonomy" id="5507"/>
    <lineage>
        <taxon>Eukaryota</taxon>
        <taxon>Fungi</taxon>
        <taxon>Dikarya</taxon>
        <taxon>Ascomycota</taxon>
        <taxon>Pezizomycotina</taxon>
        <taxon>Sordariomycetes</taxon>
        <taxon>Hypocreomycetidae</taxon>
        <taxon>Hypocreales</taxon>
        <taxon>Nectriaceae</taxon>
        <taxon>Fusarium</taxon>
        <taxon>Fusarium oxysporum species complex</taxon>
    </lineage>
</organism>
<sequence length="503" mass="54766">MDHMLSVGSLPWFSVDEFTGSNQPMGPKQQSHPREANAELCELSTEASMAGNVIDFVPGMSASMTLGYTLARLGLPLDIQGIMQGFSFGIADAFSYNNMGNLDYFSNPVPNGNGVVSSQTGVQSLSGQLWGISGSPHCAEEHPTGYKNGEGFFGEGFFGFLASRLTEEPAGNLQNGDTCETDFSSILQEQCEGITAGSLSPVNPGSQDDNLPEILTETQSEGIRYGQPDAFSDSVDTFSGNVYSPSCRTGSLTPPQDTIGFAQGPESCQEAVTSPASCINPVGCHSQSPEPEVPGTTEESSSPMRPSIDIIDLTLDSDETPADTATPNTNSATNRIADAVTEGLPLMPNGMNRRTESSRSKRRNQQKRKRCYEDVQSFPEIVTLRVISVKVEKENRDGFMETVEFIRHKSRKWKAKESNEECIIKLREVVSFEMMVQGGSLGRINIHKSEDADTYKGTEPLMEYMVVLSKDEADKVLDDPEKSLGTRCHLLQEQNRSKTLRVA</sequence>
<protein>
    <submittedName>
        <fullName evidence="2">Uncharacterized protein</fullName>
    </submittedName>
</protein>
<gene>
    <name evidence="2" type="ORF">BFJ69_g16210</name>
</gene>
<reference evidence="2 3" key="1">
    <citation type="journal article" date="2018" name="Sci. Rep.">
        <title>Characterisation of pathogen-specific regions and novel effector candidates in Fusarium oxysporum f. sp. cepae.</title>
        <authorList>
            <person name="Armitage A.D."/>
            <person name="Taylor A."/>
            <person name="Sobczyk M.K."/>
            <person name="Baxter L."/>
            <person name="Greenfield B.P."/>
            <person name="Bates H.J."/>
            <person name="Wilson F."/>
            <person name="Jackson A.C."/>
            <person name="Ott S."/>
            <person name="Harrison R.J."/>
            <person name="Clarkson J.P."/>
        </authorList>
    </citation>
    <scope>NUCLEOTIDE SEQUENCE [LARGE SCALE GENOMIC DNA]</scope>
    <source>
        <strain evidence="2 3">Fo_A13</strain>
    </source>
</reference>
<feature type="region of interest" description="Disordered" evidence="1">
    <location>
        <begin position="340"/>
        <end position="370"/>
    </location>
</feature>
<accession>A0A420MBZ4</accession>
<feature type="compositionally biased region" description="Basic residues" evidence="1">
    <location>
        <begin position="360"/>
        <end position="370"/>
    </location>
</feature>
<feature type="region of interest" description="Disordered" evidence="1">
    <location>
        <begin position="283"/>
        <end position="305"/>
    </location>
</feature>
<dbReference type="AlphaFoldDB" id="A0A420MBZ4"/>
<dbReference type="VEuPathDB" id="FungiDB:HZS61_009025"/>
<dbReference type="VEuPathDB" id="FungiDB:FOMG_18377"/>
<dbReference type="VEuPathDB" id="FungiDB:FOZG_18322"/>